<dbReference type="EMBL" id="JARK01001374">
    <property type="protein sequence ID" value="EYC15079.1"/>
    <property type="molecule type" value="Genomic_DNA"/>
</dbReference>
<dbReference type="OrthoDB" id="5866000at2759"/>
<accession>A0A016UIA4</accession>
<proteinExistence type="predicted"/>
<name>A0A016UIA4_9BILA</name>
<comment type="caution">
    <text evidence="2">The sequence shown here is derived from an EMBL/GenBank/DDBJ whole genome shotgun (WGS) entry which is preliminary data.</text>
</comment>
<organism evidence="2 3">
    <name type="scientific">Ancylostoma ceylanicum</name>
    <dbReference type="NCBI Taxonomy" id="53326"/>
    <lineage>
        <taxon>Eukaryota</taxon>
        <taxon>Metazoa</taxon>
        <taxon>Ecdysozoa</taxon>
        <taxon>Nematoda</taxon>
        <taxon>Chromadorea</taxon>
        <taxon>Rhabditida</taxon>
        <taxon>Rhabditina</taxon>
        <taxon>Rhabditomorpha</taxon>
        <taxon>Strongyloidea</taxon>
        <taxon>Ancylostomatidae</taxon>
        <taxon>Ancylostomatinae</taxon>
        <taxon>Ancylostoma</taxon>
    </lineage>
</organism>
<evidence type="ECO:0000313" key="3">
    <source>
        <dbReference type="Proteomes" id="UP000024635"/>
    </source>
</evidence>
<protein>
    <submittedName>
        <fullName evidence="2">Uncharacterized protein</fullName>
    </submittedName>
</protein>
<evidence type="ECO:0000256" key="1">
    <source>
        <dbReference type="SAM" id="MobiDB-lite"/>
    </source>
</evidence>
<reference evidence="3" key="1">
    <citation type="journal article" date="2015" name="Nat. Genet.">
        <title>The genome and transcriptome of the zoonotic hookworm Ancylostoma ceylanicum identify infection-specific gene families.</title>
        <authorList>
            <person name="Schwarz E.M."/>
            <person name="Hu Y."/>
            <person name="Antoshechkin I."/>
            <person name="Miller M.M."/>
            <person name="Sternberg P.W."/>
            <person name="Aroian R.V."/>
        </authorList>
    </citation>
    <scope>NUCLEOTIDE SEQUENCE</scope>
    <source>
        <strain evidence="3">HY135</strain>
    </source>
</reference>
<dbReference type="Proteomes" id="UP000024635">
    <property type="component" value="Unassembled WGS sequence"/>
</dbReference>
<feature type="compositionally biased region" description="Polar residues" evidence="1">
    <location>
        <begin position="1"/>
        <end position="10"/>
    </location>
</feature>
<keyword evidence="3" id="KW-1185">Reference proteome</keyword>
<dbReference type="STRING" id="53326.A0A016UIA4"/>
<gene>
    <name evidence="2" type="primary">Acey_s0038.g3620</name>
    <name evidence="2" type="ORF">Y032_0038g3620</name>
</gene>
<evidence type="ECO:0000313" key="2">
    <source>
        <dbReference type="EMBL" id="EYC15079.1"/>
    </source>
</evidence>
<feature type="compositionally biased region" description="Polar residues" evidence="1">
    <location>
        <begin position="22"/>
        <end position="44"/>
    </location>
</feature>
<sequence length="134" mass="14824">MGTPGTSCSSPGIREGFPPRTPSTNSLTSDKSHQQVSAMRSTTSLEPATRFALADLITSVLRLDFWDDAEPSSIFFSKVAFEIAVTHLQLPEKVVRTLKTHLEQRSQDFCRFYSRSLALLLQNSVNYEANKGVG</sequence>
<dbReference type="AlphaFoldDB" id="A0A016UIA4"/>
<feature type="region of interest" description="Disordered" evidence="1">
    <location>
        <begin position="1"/>
        <end position="44"/>
    </location>
</feature>